<dbReference type="EMBL" id="CP019706">
    <property type="protein sequence ID" value="ARJ41274.1"/>
    <property type="molecule type" value="Genomic_DNA"/>
</dbReference>
<evidence type="ECO:0000313" key="2">
    <source>
        <dbReference type="Proteomes" id="UP000192900"/>
    </source>
</evidence>
<dbReference type="Proteomes" id="UP000192900">
    <property type="component" value="Chromosome"/>
</dbReference>
<evidence type="ECO:0000313" key="1">
    <source>
        <dbReference type="EMBL" id="ARJ41274.1"/>
    </source>
</evidence>
<dbReference type="OrthoDB" id="9204728at2"/>
<protein>
    <submittedName>
        <fullName evidence="1">Uncharacterized protein</fullName>
    </submittedName>
</protein>
<accession>A0A1W6B2H3</accession>
<dbReference type="STRING" id="1891675.B1H58_04105"/>
<dbReference type="AlphaFoldDB" id="A0A1W6B2H3"/>
<reference evidence="1 2" key="1">
    <citation type="submission" date="2017-02" db="EMBL/GenBank/DDBJ databases">
        <title>Complete genome sequence of the drought resistance-promoting endophyte Pantoea alhagi LTYR-11Z.</title>
        <authorList>
            <person name="Zhang L."/>
        </authorList>
    </citation>
    <scope>NUCLEOTIDE SEQUENCE [LARGE SCALE GENOMIC DNA]</scope>
    <source>
        <strain evidence="1 2">LTYR-11Z</strain>
    </source>
</reference>
<organism evidence="1 2">
    <name type="scientific">Pantoea alhagi</name>
    <dbReference type="NCBI Taxonomy" id="1891675"/>
    <lineage>
        <taxon>Bacteria</taxon>
        <taxon>Pseudomonadati</taxon>
        <taxon>Pseudomonadota</taxon>
        <taxon>Gammaproteobacteria</taxon>
        <taxon>Enterobacterales</taxon>
        <taxon>Erwiniaceae</taxon>
        <taxon>Pantoea</taxon>
    </lineage>
</organism>
<dbReference type="RefSeq" id="WP_085068112.1">
    <property type="nucleotide sequence ID" value="NZ_CP019706.1"/>
</dbReference>
<proteinExistence type="predicted"/>
<gene>
    <name evidence="1" type="ORF">B1H58_04105</name>
</gene>
<keyword evidence="2" id="KW-1185">Reference proteome</keyword>
<name>A0A1W6B2H3_9GAMM</name>
<dbReference type="KEGG" id="palh:B1H58_04105"/>
<sequence length="332" mass="35816">MKTLENSEVQPGFCIVQNPGTLLSQAQELFHKRNPEAMKMFMELNSDTPWVKPGQLLIVADPNNKNQASQINQLNKAKKRVTHALATEDVSTATFLNNHYGTIAALTNIMDKSLGAVSDAGEKYFTRITETLKKIEAAYQNQFRTQGSLIGQQFYVERAKLFNELDSYLNGLVKRNLKFRPYEDIKRALNLSSRSIVHDWQTAGVGAIQGYSTYIDRAAKAASYMKAGGWVAIGFAGLNTTNEVHHACTTGRENQCMKVAVREYSKFGASTAASIYGGTLGAYGATSLCIALGVATGGAGLLACGVAGGIAVGTASGTIAEKGTNYFMDLIL</sequence>